<dbReference type="PROSITE" id="PS50943">
    <property type="entry name" value="HTH_CROC1"/>
    <property type="match status" value="1"/>
</dbReference>
<dbReference type="Pfam" id="PF01381">
    <property type="entry name" value="HTH_3"/>
    <property type="match status" value="1"/>
</dbReference>
<dbReference type="SUPFAM" id="SSF47413">
    <property type="entry name" value="lambda repressor-like DNA-binding domains"/>
    <property type="match status" value="1"/>
</dbReference>
<dbReference type="InterPro" id="IPR001387">
    <property type="entry name" value="Cro/C1-type_HTH"/>
</dbReference>
<evidence type="ECO:0000313" key="3">
    <source>
        <dbReference type="EMBL" id="AGM41043.1"/>
    </source>
</evidence>
<dbReference type="GO" id="GO:0003677">
    <property type="term" value="F:DNA binding"/>
    <property type="evidence" value="ECO:0007669"/>
    <property type="project" value="UniProtKB-KW"/>
</dbReference>
<reference evidence="3 4" key="1">
    <citation type="journal article" date="2013" name="Genome Announc.">
        <title>Draft Genome of Spiribacter salinus M19-40, an Abundant Gammaproteobacterium in Aquatic Hypersaline Environments.</title>
        <authorList>
            <person name="Leon M.J."/>
            <person name="Ghai R."/>
            <person name="Fernandez A.B."/>
            <person name="Sanchez-Porro C."/>
            <person name="Rodriguez-Valera F."/>
            <person name="Ventosa A."/>
        </authorList>
    </citation>
    <scope>NUCLEOTIDE SEQUENCE [LARGE SCALE GENOMIC DNA]</scope>
    <source>
        <strain evidence="3">M19-40</strain>
    </source>
</reference>
<dbReference type="CDD" id="cd00093">
    <property type="entry name" value="HTH_XRE"/>
    <property type="match status" value="1"/>
</dbReference>
<dbReference type="HOGENOM" id="CLU_140230_2_1_6"/>
<evidence type="ECO:0000256" key="1">
    <source>
        <dbReference type="ARBA" id="ARBA00023125"/>
    </source>
</evidence>
<dbReference type="KEGG" id="ssal:SPISAL_04745"/>
<dbReference type="InterPro" id="IPR013430">
    <property type="entry name" value="Toxin_antidote_HigA"/>
</dbReference>
<dbReference type="PANTHER" id="PTHR36924:SF1">
    <property type="entry name" value="ANTITOXIN HIGA-1"/>
    <property type="match status" value="1"/>
</dbReference>
<sequence>MHNPPHPGEFIRATYMEPHGLSCRYLAERLDVSPSTLNRILKQQSGISPEMALRLSKALGRTAQSWLAMQDAYDLWHAGKTIKLDKVHKVELIEEIGSAEEGASQTGPEAAR</sequence>
<keyword evidence="4" id="KW-1185">Reference proteome</keyword>
<evidence type="ECO:0000259" key="2">
    <source>
        <dbReference type="PROSITE" id="PS50943"/>
    </source>
</evidence>
<dbReference type="Gene3D" id="1.10.260.40">
    <property type="entry name" value="lambda repressor-like DNA-binding domains"/>
    <property type="match status" value="1"/>
</dbReference>
<dbReference type="SMART" id="SM00530">
    <property type="entry name" value="HTH_XRE"/>
    <property type="match status" value="1"/>
</dbReference>
<organism evidence="3 4">
    <name type="scientific">Spiribacter salinus M19-40</name>
    <dbReference type="NCBI Taxonomy" id="1260251"/>
    <lineage>
        <taxon>Bacteria</taxon>
        <taxon>Pseudomonadati</taxon>
        <taxon>Pseudomonadota</taxon>
        <taxon>Gammaproteobacteria</taxon>
        <taxon>Chromatiales</taxon>
        <taxon>Ectothiorhodospiraceae</taxon>
        <taxon>Spiribacter</taxon>
    </lineage>
</organism>
<dbReference type="eggNOG" id="COG3093">
    <property type="taxonomic scope" value="Bacteria"/>
</dbReference>
<feature type="domain" description="HTH cro/C1-type" evidence="2">
    <location>
        <begin position="19"/>
        <end position="66"/>
    </location>
</feature>
<keyword evidence="1" id="KW-0238">DNA-binding</keyword>
<accession>R4VN97</accession>
<dbReference type="AlphaFoldDB" id="R4VN97"/>
<dbReference type="InterPro" id="IPR010982">
    <property type="entry name" value="Lambda_DNA-bd_dom_sf"/>
</dbReference>
<protein>
    <submittedName>
        <fullName evidence="3">Plasmid maintenance system antidote protein</fullName>
    </submittedName>
</protein>
<evidence type="ECO:0000313" key="4">
    <source>
        <dbReference type="Proteomes" id="UP000017881"/>
    </source>
</evidence>
<dbReference type="PATRIC" id="fig|1260251.3.peg.956"/>
<gene>
    <name evidence="3" type="ORF">SPISAL_04745</name>
</gene>
<dbReference type="PANTHER" id="PTHR36924">
    <property type="entry name" value="ANTITOXIN HIGA-1"/>
    <property type="match status" value="1"/>
</dbReference>
<proteinExistence type="predicted"/>
<dbReference type="Proteomes" id="UP000017881">
    <property type="component" value="Chromosome"/>
</dbReference>
<dbReference type="NCBIfam" id="TIGR02607">
    <property type="entry name" value="antidote_HigA"/>
    <property type="match status" value="1"/>
</dbReference>
<dbReference type="EMBL" id="CP005963">
    <property type="protein sequence ID" value="AGM41043.1"/>
    <property type="molecule type" value="Genomic_DNA"/>
</dbReference>
<name>R4VN97_9GAMM</name>